<protein>
    <submittedName>
        <fullName evidence="2">DUF2273 domain-containing protein</fullName>
    </submittedName>
</protein>
<comment type="caution">
    <text evidence="2">The sequence shown here is derived from an EMBL/GenBank/DDBJ whole genome shotgun (WGS) entry which is preliminary data.</text>
</comment>
<dbReference type="Pfam" id="PF10031">
    <property type="entry name" value="DUF2273"/>
    <property type="match status" value="1"/>
</dbReference>
<sequence>MEDIKKNKDPSMVDVEMRKLDMKEKSRASFLAFYRINKGKVNSLVLSFLTIICLFNFGFFKTLGIWVVMLIGYFIGAYFDRDVRVLQIIRKILN</sequence>
<organism evidence="2 3">
    <name type="scientific">Anaerococcus murdochii</name>
    <dbReference type="NCBI Taxonomy" id="411577"/>
    <lineage>
        <taxon>Bacteria</taxon>
        <taxon>Bacillati</taxon>
        <taxon>Bacillota</taxon>
        <taxon>Tissierellia</taxon>
        <taxon>Tissierellales</taxon>
        <taxon>Peptoniphilaceae</taxon>
        <taxon>Anaerococcus</taxon>
    </lineage>
</organism>
<keyword evidence="1" id="KW-0812">Transmembrane</keyword>
<dbReference type="EMBL" id="JAIPME010000002">
    <property type="protein sequence ID" value="MBZ2386848.1"/>
    <property type="molecule type" value="Genomic_DNA"/>
</dbReference>
<evidence type="ECO:0000256" key="1">
    <source>
        <dbReference type="SAM" id="Phobius"/>
    </source>
</evidence>
<feature type="transmembrane region" description="Helical" evidence="1">
    <location>
        <begin position="63"/>
        <end position="80"/>
    </location>
</feature>
<accession>A0ABS7SZ90</accession>
<keyword evidence="1" id="KW-1133">Transmembrane helix</keyword>
<proteinExistence type="predicted"/>
<reference evidence="2 3" key="1">
    <citation type="submission" date="2021-08" db="EMBL/GenBank/DDBJ databases">
        <title>FDA dAtabase for Regulatory Grade micrObial Sequences (FDA-ARGOS): Supporting development and validation of Infectious Disease Dx tests.</title>
        <authorList>
            <person name="Sproer C."/>
            <person name="Gronow S."/>
            <person name="Severitt S."/>
            <person name="Schroder I."/>
            <person name="Tallon L."/>
            <person name="Sadzewicz L."/>
            <person name="Zhao X."/>
            <person name="Boylan J."/>
            <person name="Ott S."/>
            <person name="Bowen H."/>
            <person name="Vavikolanu K."/>
            <person name="Hazen T."/>
            <person name="Aluvathingal J."/>
            <person name="Nadendla S."/>
            <person name="Lowell S."/>
            <person name="Myers T."/>
            <person name="Yan Y."/>
            <person name="Sichtig H."/>
        </authorList>
    </citation>
    <scope>NUCLEOTIDE SEQUENCE [LARGE SCALE GENOMIC DNA]</scope>
    <source>
        <strain evidence="2 3">FDAARGOS_1460</strain>
    </source>
</reference>
<evidence type="ECO:0000313" key="3">
    <source>
        <dbReference type="Proteomes" id="UP000734271"/>
    </source>
</evidence>
<gene>
    <name evidence="2" type="ORF">K8P03_06090</name>
</gene>
<dbReference type="RefSeq" id="WP_223419361.1">
    <property type="nucleotide sequence ID" value="NZ_JAIPME010000002.1"/>
</dbReference>
<feature type="transmembrane region" description="Helical" evidence="1">
    <location>
        <begin position="41"/>
        <end position="57"/>
    </location>
</feature>
<keyword evidence="1" id="KW-0472">Membrane</keyword>
<dbReference type="InterPro" id="IPR018730">
    <property type="entry name" value="DUF2273"/>
</dbReference>
<name>A0ABS7SZ90_9FIRM</name>
<dbReference type="Proteomes" id="UP000734271">
    <property type="component" value="Unassembled WGS sequence"/>
</dbReference>
<keyword evidence="3" id="KW-1185">Reference proteome</keyword>
<evidence type="ECO:0000313" key="2">
    <source>
        <dbReference type="EMBL" id="MBZ2386848.1"/>
    </source>
</evidence>